<dbReference type="PROSITE" id="PS00287">
    <property type="entry name" value="CYSTATIN"/>
    <property type="match status" value="1"/>
</dbReference>
<evidence type="ECO:0000256" key="1">
    <source>
        <dbReference type="ARBA" id="ARBA00022690"/>
    </source>
</evidence>
<accession>A0AAN7LFT9</accession>
<dbReference type="AlphaFoldDB" id="A0AAN7LFT9"/>
<organism evidence="5 6">
    <name type="scientific">Trapa natans</name>
    <name type="common">Water chestnut</name>
    <dbReference type="NCBI Taxonomy" id="22666"/>
    <lineage>
        <taxon>Eukaryota</taxon>
        <taxon>Viridiplantae</taxon>
        <taxon>Streptophyta</taxon>
        <taxon>Embryophyta</taxon>
        <taxon>Tracheophyta</taxon>
        <taxon>Spermatophyta</taxon>
        <taxon>Magnoliopsida</taxon>
        <taxon>eudicotyledons</taxon>
        <taxon>Gunneridae</taxon>
        <taxon>Pentapetalae</taxon>
        <taxon>rosids</taxon>
        <taxon>malvids</taxon>
        <taxon>Myrtales</taxon>
        <taxon>Lythraceae</taxon>
        <taxon>Trapa</taxon>
    </lineage>
</organism>
<evidence type="ECO:0000313" key="5">
    <source>
        <dbReference type="EMBL" id="KAK4787243.1"/>
    </source>
</evidence>
<dbReference type="SUPFAM" id="SSF54403">
    <property type="entry name" value="Cystatin/monellin"/>
    <property type="match status" value="2"/>
</dbReference>
<dbReference type="Gene3D" id="3.10.450.10">
    <property type="match status" value="1"/>
</dbReference>
<reference evidence="5 6" key="1">
    <citation type="journal article" date="2023" name="Hortic Res">
        <title>Pangenome of water caltrop reveals structural variations and asymmetric subgenome divergence after allopolyploidization.</title>
        <authorList>
            <person name="Zhang X."/>
            <person name="Chen Y."/>
            <person name="Wang L."/>
            <person name="Yuan Y."/>
            <person name="Fang M."/>
            <person name="Shi L."/>
            <person name="Lu R."/>
            <person name="Comes H.P."/>
            <person name="Ma Y."/>
            <person name="Chen Y."/>
            <person name="Huang G."/>
            <person name="Zhou Y."/>
            <person name="Zheng Z."/>
            <person name="Qiu Y."/>
        </authorList>
    </citation>
    <scope>NUCLEOTIDE SEQUENCE [LARGE SCALE GENOMIC DNA]</scope>
    <source>
        <strain evidence="5">F231</strain>
    </source>
</reference>
<evidence type="ECO:0000313" key="6">
    <source>
        <dbReference type="Proteomes" id="UP001346149"/>
    </source>
</evidence>
<evidence type="ECO:0000259" key="4">
    <source>
        <dbReference type="SMART" id="SM00043"/>
    </source>
</evidence>
<evidence type="ECO:0000256" key="2">
    <source>
        <dbReference type="ARBA" id="ARBA00022704"/>
    </source>
</evidence>
<name>A0AAN7LFT9_TRANT</name>
<keyword evidence="2 3" id="KW-0789">Thiol protease inhibitor</keyword>
<keyword evidence="1 3" id="KW-0646">Protease inhibitor</keyword>
<evidence type="ECO:0000256" key="3">
    <source>
        <dbReference type="RuleBase" id="RU362130"/>
    </source>
</evidence>
<dbReference type="GO" id="GO:0004869">
    <property type="term" value="F:cysteine-type endopeptidase inhibitor activity"/>
    <property type="evidence" value="ECO:0007669"/>
    <property type="project" value="UniProtKB-KW"/>
</dbReference>
<dbReference type="InterPro" id="IPR046350">
    <property type="entry name" value="Cystatin_sf"/>
</dbReference>
<comment type="caution">
    <text evidence="5">The sequence shown here is derived from an EMBL/GenBank/DDBJ whole genome shotgun (WGS) entry which is preliminary data.</text>
</comment>
<keyword evidence="6" id="KW-1185">Reference proteome</keyword>
<dbReference type="InterPro" id="IPR018073">
    <property type="entry name" value="Prot_inh_cystat_CS"/>
</dbReference>
<comment type="similarity">
    <text evidence="3">Belongs to the cystatin family. Phytocystatin subfamily.</text>
</comment>
<sequence length="264" mass="30027">MLNLLVARLSKTQGVNRRRNKVEIINAKEAVAVKMKINRSCAVVVSFAVLICAVSELGLCRGGGEKEGMIRTRVGGIHGSKGYQNSGLIESLGQFAVEEYNKRENALLEFTRVVKSREQVVAGKLYYLTLEVIDAGKKKVYEAKVWVKPWMNFKKLEDFKFDHDVPHFTTSDLGLKQDFHKLGWRAVPTHDPEVREAANHAIKILQQRVNCLCPYQLLEILLSEAEVIGKTVRFQLRLKLKRGTNVEEFTVLVNKNHEGKYYLN</sequence>
<dbReference type="PANTHER" id="PTHR11413">
    <property type="entry name" value="CYSTATIN FAMILY MEMBER"/>
    <property type="match status" value="1"/>
</dbReference>
<dbReference type="EMBL" id="JAXQNO010000012">
    <property type="protein sequence ID" value="KAK4787243.1"/>
    <property type="molecule type" value="Genomic_DNA"/>
</dbReference>
<dbReference type="Proteomes" id="UP001346149">
    <property type="component" value="Unassembled WGS sequence"/>
</dbReference>
<feature type="domain" description="Cystatin" evidence="4">
    <location>
        <begin position="72"/>
        <end position="162"/>
    </location>
</feature>
<proteinExistence type="inferred from homology"/>
<protein>
    <recommendedName>
        <fullName evidence="3">Cysteine proteinase inhibitor</fullName>
    </recommendedName>
</protein>
<dbReference type="InterPro" id="IPR027214">
    <property type="entry name" value="Cystatin"/>
</dbReference>
<dbReference type="CDD" id="cd00042">
    <property type="entry name" value="CY"/>
    <property type="match status" value="1"/>
</dbReference>
<dbReference type="InterPro" id="IPR000010">
    <property type="entry name" value="Cystatin_dom"/>
</dbReference>
<gene>
    <name evidence="5" type="ORF">SAY86_011076</name>
</gene>
<dbReference type="Pfam" id="PF16845">
    <property type="entry name" value="SQAPI"/>
    <property type="match status" value="1"/>
</dbReference>
<dbReference type="PANTHER" id="PTHR11413:SF110">
    <property type="entry name" value="CYSTEINE PROTEINASE INHIBITOR 6"/>
    <property type="match status" value="1"/>
</dbReference>
<dbReference type="SMART" id="SM00043">
    <property type="entry name" value="CY"/>
    <property type="match status" value="1"/>
</dbReference>